<proteinExistence type="predicted"/>
<dbReference type="RefSeq" id="XP_041293041.1">
    <property type="nucleotide sequence ID" value="XM_041431339.1"/>
</dbReference>
<feature type="region of interest" description="Disordered" evidence="1">
    <location>
        <begin position="108"/>
        <end position="131"/>
    </location>
</feature>
<dbReference type="Proteomes" id="UP000823399">
    <property type="component" value="Unassembled WGS sequence"/>
</dbReference>
<reference evidence="3" key="1">
    <citation type="journal article" date="2020" name="New Phytol.">
        <title>Comparative genomics reveals dynamic genome evolution in host specialist ectomycorrhizal fungi.</title>
        <authorList>
            <person name="Lofgren L.A."/>
            <person name="Nguyen N.H."/>
            <person name="Vilgalys R."/>
            <person name="Ruytinx J."/>
            <person name="Liao H.L."/>
            <person name="Branco S."/>
            <person name="Kuo A."/>
            <person name="LaButti K."/>
            <person name="Lipzen A."/>
            <person name="Andreopoulos W."/>
            <person name="Pangilinan J."/>
            <person name="Riley R."/>
            <person name="Hundley H."/>
            <person name="Na H."/>
            <person name="Barry K."/>
            <person name="Grigoriev I.V."/>
            <person name="Stajich J.E."/>
            <person name="Kennedy P.G."/>
        </authorList>
    </citation>
    <scope>NUCLEOTIDE SEQUENCE</scope>
    <source>
        <strain evidence="3">FC423</strain>
    </source>
</reference>
<sequence>AGYGALFHESSCKIFNDKKKLLGEILVNKGLYSVKGSKRPYTRAAAVKEVLTMWEVHARLGHMAPSTITQMIHDGVITGINLDVAKKTMDSCESCKYAKAMHKPIRKVQDPPRHENFGNKVHSNLWGPSPV</sequence>
<feature type="domain" description="GAG-pre-integrase" evidence="2">
    <location>
        <begin position="30"/>
        <end position="99"/>
    </location>
</feature>
<protein>
    <recommendedName>
        <fullName evidence="2">GAG-pre-integrase domain-containing protein</fullName>
    </recommendedName>
</protein>
<feature type="non-terminal residue" evidence="3">
    <location>
        <position position="1"/>
    </location>
</feature>
<dbReference type="Pfam" id="PF13976">
    <property type="entry name" value="gag_pre-integrs"/>
    <property type="match status" value="1"/>
</dbReference>
<dbReference type="InterPro" id="IPR025724">
    <property type="entry name" value="GAG-pre-integrase_dom"/>
</dbReference>
<dbReference type="AlphaFoldDB" id="A0A9P7F7U3"/>
<name>A0A9P7F7U3_9AGAM</name>
<dbReference type="OrthoDB" id="7691805at2759"/>
<feature type="compositionally biased region" description="Basic and acidic residues" evidence="1">
    <location>
        <begin position="108"/>
        <end position="117"/>
    </location>
</feature>
<organism evidence="3 4">
    <name type="scientific">Suillus discolor</name>
    <dbReference type="NCBI Taxonomy" id="1912936"/>
    <lineage>
        <taxon>Eukaryota</taxon>
        <taxon>Fungi</taxon>
        <taxon>Dikarya</taxon>
        <taxon>Basidiomycota</taxon>
        <taxon>Agaricomycotina</taxon>
        <taxon>Agaricomycetes</taxon>
        <taxon>Agaricomycetidae</taxon>
        <taxon>Boletales</taxon>
        <taxon>Suillineae</taxon>
        <taxon>Suillaceae</taxon>
        <taxon>Suillus</taxon>
    </lineage>
</organism>
<evidence type="ECO:0000256" key="1">
    <source>
        <dbReference type="SAM" id="MobiDB-lite"/>
    </source>
</evidence>
<evidence type="ECO:0000313" key="4">
    <source>
        <dbReference type="Proteomes" id="UP000823399"/>
    </source>
</evidence>
<gene>
    <name evidence="3" type="ORF">F5147DRAFT_576678</name>
</gene>
<comment type="caution">
    <text evidence="3">The sequence shown here is derived from an EMBL/GenBank/DDBJ whole genome shotgun (WGS) entry which is preliminary data.</text>
</comment>
<evidence type="ECO:0000259" key="2">
    <source>
        <dbReference type="Pfam" id="PF13976"/>
    </source>
</evidence>
<keyword evidence="4" id="KW-1185">Reference proteome</keyword>
<evidence type="ECO:0000313" key="3">
    <source>
        <dbReference type="EMBL" id="KAG2108671.1"/>
    </source>
</evidence>
<accession>A0A9P7F7U3</accession>
<dbReference type="EMBL" id="JABBWM010000026">
    <property type="protein sequence ID" value="KAG2108671.1"/>
    <property type="molecule type" value="Genomic_DNA"/>
</dbReference>
<dbReference type="GeneID" id="64693598"/>